<dbReference type="Pfam" id="PF01145">
    <property type="entry name" value="Band_7"/>
    <property type="match status" value="1"/>
</dbReference>
<dbReference type="Pfam" id="PF00443">
    <property type="entry name" value="UCH"/>
    <property type="match status" value="1"/>
</dbReference>
<evidence type="ECO:0000256" key="6">
    <source>
        <dbReference type="ARBA" id="ARBA00008164"/>
    </source>
</evidence>
<dbReference type="PRINTS" id="PR00721">
    <property type="entry name" value="STOMATIN"/>
</dbReference>
<evidence type="ECO:0000256" key="28">
    <source>
        <dbReference type="SAM" id="MobiDB-lite"/>
    </source>
</evidence>
<feature type="transmembrane region" description="Helical" evidence="29">
    <location>
        <begin position="1462"/>
        <end position="1480"/>
    </location>
</feature>
<dbReference type="GO" id="GO:0006270">
    <property type="term" value="P:DNA replication initiation"/>
    <property type="evidence" value="ECO:0007669"/>
    <property type="project" value="InterPro"/>
</dbReference>
<dbReference type="SUPFAM" id="SSF52540">
    <property type="entry name" value="P-loop containing nucleoside triphosphate hydrolases"/>
    <property type="match status" value="2"/>
</dbReference>
<dbReference type="NCBIfam" id="TIGR00231">
    <property type="entry name" value="small_GTP"/>
    <property type="match status" value="1"/>
</dbReference>
<dbReference type="GO" id="GO:0016579">
    <property type="term" value="P:protein deubiquitination"/>
    <property type="evidence" value="ECO:0007669"/>
    <property type="project" value="InterPro"/>
</dbReference>
<evidence type="ECO:0000256" key="27">
    <source>
        <dbReference type="PROSITE-ProRule" id="PRU00502"/>
    </source>
</evidence>
<evidence type="ECO:0000259" key="30">
    <source>
        <dbReference type="PROSITE" id="PS50051"/>
    </source>
</evidence>
<dbReference type="GO" id="GO:0005737">
    <property type="term" value="C:cytoplasm"/>
    <property type="evidence" value="ECO:0007669"/>
    <property type="project" value="UniProtKB-ARBA"/>
</dbReference>
<dbReference type="SUPFAM" id="SSF57850">
    <property type="entry name" value="RING/U-box"/>
    <property type="match status" value="1"/>
</dbReference>
<evidence type="ECO:0000256" key="10">
    <source>
        <dbReference type="ARBA" id="ARBA00022692"/>
    </source>
</evidence>
<dbReference type="GO" id="GO:0051130">
    <property type="term" value="P:positive regulation of cellular component organization"/>
    <property type="evidence" value="ECO:0007669"/>
    <property type="project" value="UniProtKB-ARBA"/>
</dbReference>
<keyword evidence="25" id="KW-0636">Prenylation</keyword>
<evidence type="ECO:0000256" key="21">
    <source>
        <dbReference type="ARBA" id="ARBA00023134"/>
    </source>
</evidence>
<evidence type="ECO:0000256" key="16">
    <source>
        <dbReference type="ARBA" id="ARBA00022806"/>
    </source>
</evidence>
<dbReference type="Proteomes" id="UP000054653">
    <property type="component" value="Unassembled WGS sequence"/>
</dbReference>
<keyword evidence="21" id="KW-0342">GTP-binding</keyword>
<feature type="transmembrane region" description="Helical" evidence="29">
    <location>
        <begin position="1500"/>
        <end position="1521"/>
    </location>
</feature>
<dbReference type="InterPro" id="IPR031327">
    <property type="entry name" value="MCM"/>
</dbReference>
<dbReference type="PROSITE" id="PS00847">
    <property type="entry name" value="MCM_1"/>
    <property type="match status" value="1"/>
</dbReference>
<dbReference type="GO" id="GO:0017116">
    <property type="term" value="F:single-stranded DNA helicase activity"/>
    <property type="evidence" value="ECO:0007669"/>
    <property type="project" value="TreeGrafter"/>
</dbReference>
<dbReference type="InterPro" id="IPR018525">
    <property type="entry name" value="MCM_CS"/>
</dbReference>
<dbReference type="Gene3D" id="3.30.479.30">
    <property type="entry name" value="Band 7 domain"/>
    <property type="match status" value="1"/>
</dbReference>
<keyword evidence="23" id="KW-0539">Nucleus</keyword>
<dbReference type="PROSITE" id="PS51420">
    <property type="entry name" value="RHO"/>
    <property type="match status" value="1"/>
</dbReference>
<organism evidence="33 34">
    <name type="scientific">Trichinella britovi</name>
    <name type="common">Parasitic roundworm</name>
    <dbReference type="NCBI Taxonomy" id="45882"/>
    <lineage>
        <taxon>Eukaryota</taxon>
        <taxon>Metazoa</taxon>
        <taxon>Ecdysozoa</taxon>
        <taxon>Nematoda</taxon>
        <taxon>Enoplea</taxon>
        <taxon>Dorylaimia</taxon>
        <taxon>Trichinellida</taxon>
        <taxon>Trichinellidae</taxon>
        <taxon>Trichinella</taxon>
    </lineage>
</organism>
<dbReference type="InterPro" id="IPR001607">
    <property type="entry name" value="Znf_UBP"/>
</dbReference>
<dbReference type="Pfam" id="PF17207">
    <property type="entry name" value="MCM_OB"/>
    <property type="match status" value="1"/>
</dbReference>
<evidence type="ECO:0000313" key="33">
    <source>
        <dbReference type="EMBL" id="KRY60161.1"/>
    </source>
</evidence>
<evidence type="ECO:0000313" key="34">
    <source>
        <dbReference type="Proteomes" id="UP000054653"/>
    </source>
</evidence>
<dbReference type="InterPro" id="IPR036013">
    <property type="entry name" value="Band_7/SPFH_dom_sf"/>
</dbReference>
<accession>A0A0V1DFH9</accession>
<dbReference type="SMART" id="SM00290">
    <property type="entry name" value="ZnF_UBP"/>
    <property type="match status" value="1"/>
</dbReference>
<evidence type="ECO:0000256" key="11">
    <source>
        <dbReference type="ARBA" id="ARBA00022705"/>
    </source>
</evidence>
<comment type="similarity">
    <text evidence="6">Belongs to the band 7/mec-2 family.</text>
</comment>
<dbReference type="Gene3D" id="6.10.250.2090">
    <property type="match status" value="1"/>
</dbReference>
<dbReference type="SUPFAM" id="SSF117892">
    <property type="entry name" value="Band 7/SPFH domain"/>
    <property type="match status" value="1"/>
</dbReference>
<keyword evidence="26" id="KW-0131">Cell cycle</keyword>
<feature type="region of interest" description="Disordered" evidence="28">
    <location>
        <begin position="1713"/>
        <end position="1761"/>
    </location>
</feature>
<dbReference type="GO" id="GO:0006271">
    <property type="term" value="P:DNA strand elongation involved in DNA replication"/>
    <property type="evidence" value="ECO:0007669"/>
    <property type="project" value="TreeGrafter"/>
</dbReference>
<evidence type="ECO:0000256" key="29">
    <source>
        <dbReference type="SAM" id="Phobius"/>
    </source>
</evidence>
<keyword evidence="14 27" id="KW-0863">Zinc-finger</keyword>
<evidence type="ECO:0000256" key="25">
    <source>
        <dbReference type="ARBA" id="ARBA00023289"/>
    </source>
</evidence>
<evidence type="ECO:0000256" key="4">
    <source>
        <dbReference type="ARBA" id="ARBA00006824"/>
    </source>
</evidence>
<dbReference type="InterPro" id="IPR001107">
    <property type="entry name" value="Band_7"/>
</dbReference>
<evidence type="ECO:0000256" key="24">
    <source>
        <dbReference type="ARBA" id="ARBA00023288"/>
    </source>
</evidence>
<keyword evidence="24" id="KW-0449">Lipoprotein</keyword>
<dbReference type="Gene3D" id="2.40.50.140">
    <property type="entry name" value="Nucleic acid-binding proteins"/>
    <property type="match status" value="1"/>
</dbReference>
<dbReference type="InterPro" id="IPR028889">
    <property type="entry name" value="USP"/>
</dbReference>
<dbReference type="InterPro" id="IPR012340">
    <property type="entry name" value="NA-bd_OB-fold"/>
</dbReference>
<dbReference type="SMART" id="SM00244">
    <property type="entry name" value="PHB"/>
    <property type="match status" value="1"/>
</dbReference>
<evidence type="ECO:0000256" key="8">
    <source>
        <dbReference type="ARBA" id="ARBA00022475"/>
    </source>
</evidence>
<dbReference type="InterPro" id="IPR007248">
    <property type="entry name" value="Mpv17_PMP22"/>
</dbReference>
<dbReference type="Pfam" id="PF00493">
    <property type="entry name" value="MCM"/>
    <property type="match status" value="1"/>
</dbReference>
<evidence type="ECO:0000256" key="17">
    <source>
        <dbReference type="ARBA" id="ARBA00022833"/>
    </source>
</evidence>
<dbReference type="PROSITE" id="PS51421">
    <property type="entry name" value="RAS"/>
    <property type="match status" value="1"/>
</dbReference>
<dbReference type="Pfam" id="PF14551">
    <property type="entry name" value="MCM_N"/>
    <property type="match status" value="1"/>
</dbReference>
<dbReference type="PROSITE" id="PS50271">
    <property type="entry name" value="ZF_UBP"/>
    <property type="match status" value="1"/>
</dbReference>
<dbReference type="Pfam" id="PF04117">
    <property type="entry name" value="Mpv17_PMP22"/>
    <property type="match status" value="1"/>
</dbReference>
<dbReference type="OrthoDB" id="3207464at2759"/>
<dbReference type="FunFam" id="3.40.50.300:FF:000826">
    <property type="entry name" value="Replicative DNA helicase Mcm"/>
    <property type="match status" value="1"/>
</dbReference>
<comment type="subcellular location">
    <subcellularLocation>
        <location evidence="3">Cell membrane</location>
        <topology evidence="3">Lipid-anchor</topology>
    </subcellularLocation>
    <subcellularLocation>
        <location evidence="2">Membrane</location>
        <topology evidence="2">Multi-pass membrane protein</topology>
    </subcellularLocation>
    <subcellularLocation>
        <location evidence="1">Nucleus</location>
    </subcellularLocation>
</comment>
<keyword evidence="18" id="KW-0067">ATP-binding</keyword>
<evidence type="ECO:0000256" key="7">
    <source>
        <dbReference type="ARBA" id="ARBA00012551"/>
    </source>
</evidence>
<dbReference type="InterPro" id="IPR037874">
    <property type="entry name" value="Cdc42"/>
</dbReference>
<dbReference type="GO" id="GO:0042555">
    <property type="term" value="C:MCM complex"/>
    <property type="evidence" value="ECO:0007669"/>
    <property type="project" value="InterPro"/>
</dbReference>
<dbReference type="SUPFAM" id="SSF50249">
    <property type="entry name" value="Nucleic acid-binding proteins"/>
    <property type="match status" value="1"/>
</dbReference>
<evidence type="ECO:0000256" key="22">
    <source>
        <dbReference type="ARBA" id="ARBA00023136"/>
    </source>
</evidence>
<dbReference type="PROSITE" id="PS01270">
    <property type="entry name" value="BAND_7"/>
    <property type="match status" value="1"/>
</dbReference>
<keyword evidence="19 29" id="KW-1133">Transmembrane helix</keyword>
<keyword evidence="22 29" id="KW-0472">Membrane</keyword>
<feature type="region of interest" description="Disordered" evidence="28">
    <location>
        <begin position="1680"/>
        <end position="1699"/>
    </location>
</feature>
<feature type="non-terminal residue" evidence="33">
    <location>
        <position position="1"/>
    </location>
</feature>
<evidence type="ECO:0000256" key="5">
    <source>
        <dbReference type="ARBA" id="ARBA00008112"/>
    </source>
</evidence>
<dbReference type="Gene3D" id="3.30.40.10">
    <property type="entry name" value="Zinc/RING finger domain, C3HC4 (zinc finger)"/>
    <property type="match status" value="1"/>
</dbReference>
<keyword evidence="13" id="KW-0547">Nucleotide-binding</keyword>
<dbReference type="FunFam" id="3.40.50.300:FF:000167">
    <property type="entry name" value="Cell division control protein 42 homolog"/>
    <property type="match status" value="1"/>
</dbReference>
<dbReference type="GO" id="GO:0003924">
    <property type="term" value="F:GTPase activity"/>
    <property type="evidence" value="ECO:0007669"/>
    <property type="project" value="InterPro"/>
</dbReference>
<dbReference type="GO" id="GO:0005634">
    <property type="term" value="C:nucleus"/>
    <property type="evidence" value="ECO:0007669"/>
    <property type="project" value="UniProtKB-SubCell"/>
</dbReference>
<dbReference type="Gene3D" id="3.30.1640.10">
    <property type="entry name" value="mini-chromosome maintenance (MCM) complex, chain A, domain 1"/>
    <property type="match status" value="1"/>
</dbReference>
<dbReference type="PROSITE" id="PS00973">
    <property type="entry name" value="USP_2"/>
    <property type="match status" value="1"/>
</dbReference>
<feature type="transmembrane region" description="Helical" evidence="29">
    <location>
        <begin position="1541"/>
        <end position="1559"/>
    </location>
</feature>
<dbReference type="GO" id="GO:0008270">
    <property type="term" value="F:zinc ion binding"/>
    <property type="evidence" value="ECO:0007669"/>
    <property type="project" value="UniProtKB-KW"/>
</dbReference>
<proteinExistence type="inferred from homology"/>
<gene>
    <name evidence="33" type="primary">mcm7</name>
    <name evidence="33" type="ORF">T03_16192</name>
</gene>
<feature type="domain" description="MCM C-terminal AAA(+) ATPase" evidence="30">
    <location>
        <begin position="351"/>
        <end position="547"/>
    </location>
</feature>
<dbReference type="SMART" id="SM00174">
    <property type="entry name" value="RHO"/>
    <property type="match status" value="1"/>
</dbReference>
<dbReference type="InterPro" id="IPR013083">
    <property type="entry name" value="Znf_RING/FYVE/PHD"/>
</dbReference>
<keyword evidence="34" id="KW-1185">Reference proteome</keyword>
<dbReference type="InterPro" id="IPR005225">
    <property type="entry name" value="Small_GTP-bd"/>
</dbReference>
<keyword evidence="8" id="KW-1003">Cell membrane</keyword>
<dbReference type="PANTHER" id="PTHR11630">
    <property type="entry name" value="DNA REPLICATION LICENSING FACTOR MCM FAMILY MEMBER"/>
    <property type="match status" value="1"/>
</dbReference>
<keyword evidence="20" id="KW-0238">DNA-binding</keyword>
<keyword evidence="9" id="KW-0488">Methylation</keyword>
<dbReference type="SMART" id="SM00350">
    <property type="entry name" value="MCM"/>
    <property type="match status" value="1"/>
</dbReference>
<dbReference type="PROSITE" id="PS50051">
    <property type="entry name" value="MCM_2"/>
    <property type="match status" value="1"/>
</dbReference>
<dbReference type="EMBL" id="JYDI01000007">
    <property type="protein sequence ID" value="KRY60161.1"/>
    <property type="molecule type" value="Genomic_DNA"/>
</dbReference>
<dbReference type="GO" id="GO:0005886">
    <property type="term" value="C:plasma membrane"/>
    <property type="evidence" value="ECO:0007669"/>
    <property type="project" value="UniProtKB-SubCell"/>
</dbReference>
<feature type="domain" description="USP" evidence="31">
    <location>
        <begin position="883"/>
        <end position="1202"/>
    </location>
</feature>
<dbReference type="InterPro" id="IPR033762">
    <property type="entry name" value="MCM_OB"/>
</dbReference>
<evidence type="ECO:0000256" key="13">
    <source>
        <dbReference type="ARBA" id="ARBA00022741"/>
    </source>
</evidence>
<dbReference type="GO" id="GO:0009653">
    <property type="term" value="P:anatomical structure morphogenesis"/>
    <property type="evidence" value="ECO:0007669"/>
    <property type="project" value="UniProtKB-ARBA"/>
</dbReference>
<dbReference type="Gene3D" id="3.90.70.10">
    <property type="entry name" value="Cysteine proteinases"/>
    <property type="match status" value="1"/>
</dbReference>
<keyword evidence="11" id="KW-0235">DNA replication</keyword>
<keyword evidence="16" id="KW-0347">Helicase</keyword>
<dbReference type="PANTHER" id="PTHR11630:SF26">
    <property type="entry name" value="DNA REPLICATION LICENSING FACTOR MCM7"/>
    <property type="match status" value="1"/>
</dbReference>
<dbReference type="GO" id="GO:0004843">
    <property type="term" value="F:cysteine-type deubiquitinase activity"/>
    <property type="evidence" value="ECO:0007669"/>
    <property type="project" value="InterPro"/>
</dbReference>
<comment type="similarity">
    <text evidence="5">Belongs to the small GTPase superfamily. Rho family. CDC42 subfamily.</text>
</comment>
<dbReference type="Pfam" id="PF02148">
    <property type="entry name" value="zf-UBP"/>
    <property type="match status" value="1"/>
</dbReference>
<evidence type="ECO:0000259" key="31">
    <source>
        <dbReference type="PROSITE" id="PS50235"/>
    </source>
</evidence>
<keyword evidence="15" id="KW-0378">Hydrolase</keyword>
<dbReference type="InterPro" id="IPR008050">
    <property type="entry name" value="MCM7"/>
</dbReference>
<dbReference type="GO" id="GO:0000727">
    <property type="term" value="P:double-strand break repair via break-induced replication"/>
    <property type="evidence" value="ECO:0007669"/>
    <property type="project" value="TreeGrafter"/>
</dbReference>
<feature type="compositionally biased region" description="Low complexity" evidence="28">
    <location>
        <begin position="1724"/>
        <end position="1745"/>
    </location>
</feature>
<comment type="similarity">
    <text evidence="4">Belongs to the peroxisomal membrane protein PXMP2/4 family.</text>
</comment>
<evidence type="ECO:0000256" key="3">
    <source>
        <dbReference type="ARBA" id="ARBA00004193"/>
    </source>
</evidence>
<evidence type="ECO:0000259" key="32">
    <source>
        <dbReference type="PROSITE" id="PS50271"/>
    </source>
</evidence>
<dbReference type="Gene3D" id="2.20.28.10">
    <property type="match status" value="1"/>
</dbReference>
<evidence type="ECO:0000256" key="23">
    <source>
        <dbReference type="ARBA" id="ARBA00023242"/>
    </source>
</evidence>
<protein>
    <recommendedName>
        <fullName evidence="7">DNA helicase</fullName>
        <ecNumber evidence="7">3.6.4.12</ecNumber>
    </recommendedName>
</protein>
<dbReference type="PROSITE" id="PS50235">
    <property type="entry name" value="USP_3"/>
    <property type="match status" value="1"/>
</dbReference>
<evidence type="ECO:0000256" key="26">
    <source>
        <dbReference type="ARBA" id="ARBA00023306"/>
    </source>
</evidence>
<dbReference type="Pfam" id="PF17855">
    <property type="entry name" value="MCM_lid"/>
    <property type="match status" value="1"/>
</dbReference>
<dbReference type="SMART" id="SM00175">
    <property type="entry name" value="RAB"/>
    <property type="match status" value="1"/>
</dbReference>
<dbReference type="InterPro" id="IPR018080">
    <property type="entry name" value="Band_7/stomatin-like_CS"/>
</dbReference>
<dbReference type="InterPro" id="IPR041562">
    <property type="entry name" value="MCM_lid"/>
</dbReference>
<dbReference type="SUPFAM" id="SSF54001">
    <property type="entry name" value="Cysteine proteinases"/>
    <property type="match status" value="1"/>
</dbReference>
<dbReference type="CDD" id="cd17758">
    <property type="entry name" value="MCM7"/>
    <property type="match status" value="1"/>
</dbReference>
<keyword evidence="10 29" id="KW-0812">Transmembrane</keyword>
<evidence type="ECO:0000256" key="9">
    <source>
        <dbReference type="ARBA" id="ARBA00022481"/>
    </source>
</evidence>
<dbReference type="InterPro" id="IPR001208">
    <property type="entry name" value="MCM_dom"/>
</dbReference>
<name>A0A0V1DFH9_TRIBR</name>
<dbReference type="InterPro" id="IPR001394">
    <property type="entry name" value="Peptidase_C19_UCH"/>
</dbReference>
<dbReference type="CDD" id="cd01874">
    <property type="entry name" value="Cdc42"/>
    <property type="match status" value="1"/>
</dbReference>
<keyword evidence="12" id="KW-0479">Metal-binding</keyword>
<dbReference type="InterPro" id="IPR038765">
    <property type="entry name" value="Papain-like_cys_pep_sf"/>
</dbReference>
<evidence type="ECO:0000256" key="12">
    <source>
        <dbReference type="ARBA" id="ARBA00022723"/>
    </source>
</evidence>
<dbReference type="InterPro" id="IPR027925">
    <property type="entry name" value="MCM_N"/>
</dbReference>
<dbReference type="InterPro" id="IPR001806">
    <property type="entry name" value="Small_GTPase"/>
</dbReference>
<dbReference type="PROSITE" id="PS51419">
    <property type="entry name" value="RAB"/>
    <property type="match status" value="1"/>
</dbReference>
<dbReference type="GO" id="GO:0005524">
    <property type="term" value="F:ATP binding"/>
    <property type="evidence" value="ECO:0007669"/>
    <property type="project" value="UniProtKB-KW"/>
</dbReference>
<dbReference type="InterPro" id="IPR018200">
    <property type="entry name" value="USP_CS"/>
</dbReference>
<reference evidence="33 34" key="1">
    <citation type="submission" date="2015-01" db="EMBL/GenBank/DDBJ databases">
        <title>Evolution of Trichinella species and genotypes.</title>
        <authorList>
            <person name="Korhonen P.K."/>
            <person name="Edoardo P."/>
            <person name="Giuseppe L.R."/>
            <person name="Gasser R.B."/>
        </authorList>
    </citation>
    <scope>NUCLEOTIDE SEQUENCE [LARGE SCALE GENOMIC DNA]</scope>
    <source>
        <strain evidence="33">ISS120</strain>
    </source>
</reference>
<dbReference type="STRING" id="45882.A0A0V1DFH9"/>
<feature type="domain" description="UBP-type" evidence="32">
    <location>
        <begin position="747"/>
        <end position="846"/>
    </location>
</feature>
<evidence type="ECO:0000256" key="18">
    <source>
        <dbReference type="ARBA" id="ARBA00022840"/>
    </source>
</evidence>
<sequence length="2030" mass="230560">LLLIICRNYHFKNMVVRRDYESEKTKIRDFINNFYVQDNDGRGKIYVYLQKITSLANRQTVAFVVDLNDLLEYDPDLVESVVNNTRRYTELFSVVVEDLIFKALQGRAPPIKDCYDEFVNYRINFELQKQRDRGETISNPSAAYPPDLLRRFEVYFKALSNEKTYSVRQVGAEQIGKLVTIRGVAVRVTEVRPLITIVTYLCTECGCEIYQPVTGPNYTPAECCPSKECKENKTRGRLIFQIRGSKLVKFQEVRIQEHSDQVPVGHIPRSLTIHLRGENTRLINPGDHVHITGVFLPKLKTGFRQLIQGLISETFMEAHHIVCLSKTNDEINEDHLRLSEDDIKLMAEDDFYDKLTYSIAPEIYGHEDVKKALLLMLVGGVDRSINVCLMGDPGVAKSQLLSYVDRLALRSQYTTGRGSSGVGLTAAVIHDQLTGEITLEGGALVLADQGICCIDEFDKMMDTDRTAIHEVMEQQTVSIAKAGIIATLNARTSILAAANPAYGRYNPRRSIEQNIQLPAALLSRFDLIWLIQDKPDRENDLKLAKHITFVHAHSKEPPSQFKPLSMRLMRAYIALCKRKHPTVPESLTENLVSTYVEMRKDAKSDKDAMFTSPRSLLAILRLSTALARLRLADEVVEDDVMEACRLIEVSKESLRPQREGRGRVIQPVDQVFAILRELLVQQPDKSGEISMQDAINKCIRKGIDTHLLEDCLETYEEQGIFESKDEKCCHWEEVKEKDPILFKKFRKICSLIIYPCNRRNLHVQAMFMSCQVCEIRDSFIFACIDCATVGCLKNNHFEEHSKEKEHVFGVNIVTGHVFCFRCQSIISDAKLNSIICKVNCRYRQIYGLNPVSYEKVTDDPPAELVPYLRAKRLVNPPSLLGVRGLLNLGNTCFFNTVLQVFLHTARVQEYFLSDCHPPCGKPLCLICEIGTVMQERLFVERPPIAPARLLASLWKAAPEIAYAEQQDAHEVYLALMNGIHQSSDGKDFGEVCSCIAHKVFSARHKCDVFCICCHRVTSKVEPCFNISVDILDSAEGVSLMKCLDRFTDAEKLILHAYCCYCGCECAIWKQVTFLDFPNVVCFHVKRTEKSRHRFQKVKTWMHFPEILDLMPYYRNRLKEIDPTVDLPLIEECPWLKLLATVENQYVLYAVINHAGQTETGHFTCFLRPNDGQWYHCDDNVITPATDSEVYDSEAYISHDQAAGYSILEHELAAMQTIKCVVVGDGAVGKTCLLISYTTNKFPSEYVPTVFDNYAVTVMIGGEPYTLGLFDTAGQEDYDRLRPLSYPQTDVFLVCFSVVSPSSYENVKEKWVPEITHHCAKTPFLLAGTQIDLREDSSVLDKLSKNKQKPITVEQGEKLAKELKAVKYVECSALTQKGLKNLFWQLWNHPNRKKENAASSFEKNHIQTSTDFNAIFVKLFSKEYILKCSCMIVSLLMGTGDVISQTVLEGHRSYNFFEFDRTFRFVFLGTFYTGPLIWAWFVKLDKIFVGHSLLSVIKRVALDQLLFSPVSYTGFILFLGFLQRLNFENIKEKWKTEFRQVYLTNLQLWPAVQLFNFYFIPIQHRLFVTKCVGIFWNTYLAWQTNQISRPRSFKEKSNICELFNGVDGVDMLTWNTIEGLVSQVSVRRLSSSLSLRLCNFISTPPADSQSWRGRRPTPAVSYLLRRPVLPPLLRPFAAFFPRSHRPRQPPPPPVDNSMSIERRRKASPIIGQRCGQRRPPLEIPSTAHRASTASNAASSAETEMSSPGMHKETKQQWASPSVQSDSPADFEIIGIWFGYILTGLSWFIVAITFPFSMCFCLKVVKEYERVVIFRLGRLMPGVARGPGLVFIMPCIDTYRKIDLRVVSYAVPPQEILSKDSVTVSVDAVVYFRTSDPIAAVNNVDDAIYSTKLLAQTTLRNALGMKTLTEMLCEREAIAQLTETILDEGTEHWGIKVERVEVKDIRLPQQLTRAMAAEAEAAREARAKVVAAEGEMKASRALKEAADVLADSPVAIQLRHLQALSSIAAEHNSTIVFPIPIDLFGSFMRKDK</sequence>
<evidence type="ECO:0000256" key="19">
    <source>
        <dbReference type="ARBA" id="ARBA00022989"/>
    </source>
</evidence>
<dbReference type="GO" id="GO:0003697">
    <property type="term" value="F:single-stranded DNA binding"/>
    <property type="evidence" value="ECO:0007669"/>
    <property type="project" value="TreeGrafter"/>
</dbReference>
<dbReference type="EC" id="3.6.4.12" evidence="7"/>
<evidence type="ECO:0000256" key="2">
    <source>
        <dbReference type="ARBA" id="ARBA00004141"/>
    </source>
</evidence>
<dbReference type="Gene3D" id="3.40.50.300">
    <property type="entry name" value="P-loop containing nucleotide triphosphate hydrolases"/>
    <property type="match status" value="2"/>
</dbReference>
<dbReference type="GO" id="GO:0005525">
    <property type="term" value="F:GTP binding"/>
    <property type="evidence" value="ECO:0007669"/>
    <property type="project" value="UniProtKB-KW"/>
</dbReference>
<dbReference type="FunFam" id="3.30.479.30:FF:000002">
    <property type="entry name" value="band 7 protein AGAP004871"/>
    <property type="match status" value="1"/>
</dbReference>
<evidence type="ECO:0000256" key="20">
    <source>
        <dbReference type="ARBA" id="ARBA00023125"/>
    </source>
</evidence>
<keyword evidence="17" id="KW-0862">Zinc</keyword>
<dbReference type="FunFam" id="2.20.28.10:FF:000004">
    <property type="entry name" value="DNA replication licensing factor MCM7"/>
    <property type="match status" value="1"/>
</dbReference>
<evidence type="ECO:0000256" key="14">
    <source>
        <dbReference type="ARBA" id="ARBA00022771"/>
    </source>
</evidence>
<feature type="transmembrane region" description="Helical" evidence="29">
    <location>
        <begin position="1775"/>
        <end position="1803"/>
    </location>
</feature>
<comment type="caution">
    <text evidence="33">The sequence shown here is derived from an EMBL/GenBank/DDBJ whole genome shotgun (WGS) entry which is preliminary data.</text>
</comment>
<evidence type="ECO:0000256" key="15">
    <source>
        <dbReference type="ARBA" id="ARBA00022801"/>
    </source>
</evidence>
<dbReference type="Pfam" id="PF00071">
    <property type="entry name" value="Ras"/>
    <property type="match status" value="1"/>
</dbReference>
<dbReference type="InterPro" id="IPR001972">
    <property type="entry name" value="Stomatin_HflK_fam"/>
</dbReference>
<evidence type="ECO:0000256" key="1">
    <source>
        <dbReference type="ARBA" id="ARBA00004123"/>
    </source>
</evidence>
<dbReference type="InterPro" id="IPR027417">
    <property type="entry name" value="P-loop_NTPase"/>
</dbReference>
<dbReference type="SMART" id="SM00173">
    <property type="entry name" value="RAS"/>
    <property type="match status" value="1"/>
</dbReference>